<name>A0A6J5JYK9_9BURK</name>
<organism evidence="1 2">
    <name type="scientific">Burkholderia cenocepacia</name>
    <dbReference type="NCBI Taxonomy" id="95486"/>
    <lineage>
        <taxon>Bacteria</taxon>
        <taxon>Pseudomonadati</taxon>
        <taxon>Pseudomonadota</taxon>
        <taxon>Betaproteobacteria</taxon>
        <taxon>Burkholderiales</taxon>
        <taxon>Burkholderiaceae</taxon>
        <taxon>Burkholderia</taxon>
        <taxon>Burkholderia cepacia complex</taxon>
    </lineage>
</organism>
<gene>
    <name evidence="1" type="ORF">BCO9919_07521</name>
</gene>
<reference evidence="1 2" key="1">
    <citation type="submission" date="2020-04" db="EMBL/GenBank/DDBJ databases">
        <authorList>
            <person name="Depoorter E."/>
        </authorList>
    </citation>
    <scope>NUCLEOTIDE SEQUENCE [LARGE SCALE GENOMIC DNA]</scope>
    <source>
        <strain evidence="1 2">BCC0132</strain>
    </source>
</reference>
<evidence type="ECO:0000313" key="1">
    <source>
        <dbReference type="EMBL" id="CAB3976165.1"/>
    </source>
</evidence>
<protein>
    <submittedName>
        <fullName evidence="1">Uncharacterized protein</fullName>
    </submittedName>
</protein>
<dbReference type="AlphaFoldDB" id="A0A6J5JYK9"/>
<accession>A0A6J5JYK9</accession>
<proteinExistence type="predicted"/>
<dbReference type="RefSeq" id="WP_175241158.1">
    <property type="nucleotide sequence ID" value="NZ_CABWIK020000137.1"/>
</dbReference>
<dbReference type="Proteomes" id="UP000494322">
    <property type="component" value="Unassembled WGS sequence"/>
</dbReference>
<evidence type="ECO:0000313" key="2">
    <source>
        <dbReference type="Proteomes" id="UP000494322"/>
    </source>
</evidence>
<dbReference type="EMBL" id="CABWIK020000137">
    <property type="protein sequence ID" value="CAB3976165.1"/>
    <property type="molecule type" value="Genomic_DNA"/>
</dbReference>
<sequence>MLHVSYPCTAIDAWLRIRDALEQVGMASILPADPVLKRSAWRFETRIEGLPATTELELVLIFSSDKDVEILPA</sequence>